<feature type="region of interest" description="Disordered" evidence="1">
    <location>
        <begin position="1"/>
        <end position="27"/>
    </location>
</feature>
<evidence type="ECO:0000256" key="1">
    <source>
        <dbReference type="SAM" id="MobiDB-lite"/>
    </source>
</evidence>
<organism evidence="2">
    <name type="scientific">Pyricularia oryzae (strain Y34)</name>
    <name type="common">Rice blast fungus</name>
    <name type="synonym">Magnaporthe oryzae</name>
    <dbReference type="NCBI Taxonomy" id="1143189"/>
    <lineage>
        <taxon>Eukaryota</taxon>
        <taxon>Fungi</taxon>
        <taxon>Dikarya</taxon>
        <taxon>Ascomycota</taxon>
        <taxon>Pezizomycotina</taxon>
        <taxon>Sordariomycetes</taxon>
        <taxon>Sordariomycetidae</taxon>
        <taxon>Magnaporthales</taxon>
        <taxon>Pyriculariaceae</taxon>
        <taxon>Pyricularia</taxon>
    </lineage>
</organism>
<protein>
    <submittedName>
        <fullName evidence="2">Uncharacterized protein</fullName>
    </submittedName>
</protein>
<proteinExistence type="predicted"/>
<dbReference type="EMBL" id="JH793484">
    <property type="protein sequence ID" value="ELQ40493.1"/>
    <property type="molecule type" value="Genomic_DNA"/>
</dbReference>
<accession>A0AA97PN39</accession>
<gene>
    <name evidence="2" type="ORF">OOU_Y34scaffold00433g37</name>
</gene>
<sequence length="45" mass="4988">MQPGPPLDQREIRVESGSLPRPIPAEAASSVGPLQEIQYRINLIY</sequence>
<name>A0AA97PN39_PYRO3</name>
<evidence type="ECO:0000313" key="2">
    <source>
        <dbReference type="EMBL" id="ELQ40493.1"/>
    </source>
</evidence>
<dbReference type="AlphaFoldDB" id="A0AA97PN39"/>
<dbReference type="Proteomes" id="UP000011086">
    <property type="component" value="Unassembled WGS sequence"/>
</dbReference>
<reference evidence="2" key="1">
    <citation type="journal article" date="2012" name="PLoS Genet.">
        <title>Comparative analysis of the genomes of two field isolates of the rice blast fungus Magnaporthe oryzae.</title>
        <authorList>
            <person name="Xue M."/>
            <person name="Yang J."/>
            <person name="Li Z."/>
            <person name="Hu S."/>
            <person name="Yao N."/>
            <person name="Dean R.A."/>
            <person name="Zhao W."/>
            <person name="Shen M."/>
            <person name="Zhang H."/>
            <person name="Li C."/>
            <person name="Liu L."/>
            <person name="Cao L."/>
            <person name="Xu X."/>
            <person name="Xing Y."/>
            <person name="Hsiang T."/>
            <person name="Zhang Z."/>
            <person name="Xu J.R."/>
            <person name="Peng Y.L."/>
        </authorList>
    </citation>
    <scope>NUCLEOTIDE SEQUENCE</scope>
    <source>
        <strain evidence="2">Y34</strain>
    </source>
</reference>